<dbReference type="Pfam" id="PF05159">
    <property type="entry name" value="Capsule_synth"/>
    <property type="match status" value="1"/>
</dbReference>
<dbReference type="SUPFAM" id="SSF53756">
    <property type="entry name" value="UDP-Glycosyltransferase/glycogen phosphorylase"/>
    <property type="match status" value="1"/>
</dbReference>
<protein>
    <recommendedName>
        <fullName evidence="3">Capsular polysaccharide biosynthesis protein</fullName>
    </recommendedName>
</protein>
<name>A0ABV8VQS4_9BACI</name>
<dbReference type="InterPro" id="IPR007833">
    <property type="entry name" value="Capsule_polysaccharide_synth"/>
</dbReference>
<dbReference type="Proteomes" id="UP001595880">
    <property type="component" value="Unassembled WGS sequence"/>
</dbReference>
<proteinExistence type="predicted"/>
<keyword evidence="2" id="KW-1185">Reference proteome</keyword>
<gene>
    <name evidence="1" type="ORF">ACFOZ1_01845</name>
</gene>
<reference evidence="2" key="1">
    <citation type="journal article" date="2019" name="Int. J. Syst. Evol. Microbiol.">
        <title>The Global Catalogue of Microorganisms (GCM) 10K type strain sequencing project: providing services to taxonomists for standard genome sequencing and annotation.</title>
        <authorList>
            <consortium name="The Broad Institute Genomics Platform"/>
            <consortium name="The Broad Institute Genome Sequencing Center for Infectious Disease"/>
            <person name="Wu L."/>
            <person name="Ma J."/>
        </authorList>
    </citation>
    <scope>NUCLEOTIDE SEQUENCE [LARGE SCALE GENOMIC DNA]</scope>
    <source>
        <strain evidence="2">KACC 14058</strain>
    </source>
</reference>
<sequence length="459" mass="54553">MQQDLNYEELVDRFYTFEKKYNLQQLKDQEVYIWNIIRFYVFLELVSKKQKIQTVHLQTPKTQKLSRIIKTFWNAIFKNPLLKKQRDNIIIDHPRKVLFKDMEIDPYTHFFFKDMKKEKYLLLERKYVGKYNKSSISTNTTMDFFSVTNSVVKKFKKIELSQDIQLILEKIERDFESVFNEKINISKLAKNKYTEFVSLSSVFEWYLKMKKPLRLYVVVSYTLKPYVAAAKKLGIKVIEFQHGVMGPFHVGYHFPYNNDVPYFPDEILMFGKFWEDITRLPKNTQKNYIGYSYLKEHIDSYSKMKVNKEQNQVTIISQGTIGKKLSDMMFLVAKELPKYRFVYKLHPGEFGRWKKEYNMLVEMEKLPNVTVIENETPLYDLFAQSTFVIGVNSTAIFEAIAFKVKPIIVTLPSYEMMKVLHDKHHVPLVNTAAETIDYLLKNQKTDNHIQINDLFAGIE</sequence>
<dbReference type="RefSeq" id="WP_390195232.1">
    <property type="nucleotide sequence ID" value="NZ_JBHSDV010000001.1"/>
</dbReference>
<dbReference type="EMBL" id="JBHSDV010000001">
    <property type="protein sequence ID" value="MFC4386544.1"/>
    <property type="molecule type" value="Genomic_DNA"/>
</dbReference>
<organism evidence="1 2">
    <name type="scientific">Gracilibacillus marinus</name>
    <dbReference type="NCBI Taxonomy" id="630535"/>
    <lineage>
        <taxon>Bacteria</taxon>
        <taxon>Bacillati</taxon>
        <taxon>Bacillota</taxon>
        <taxon>Bacilli</taxon>
        <taxon>Bacillales</taxon>
        <taxon>Bacillaceae</taxon>
        <taxon>Gracilibacillus</taxon>
    </lineage>
</organism>
<accession>A0ABV8VQS4</accession>
<evidence type="ECO:0000313" key="1">
    <source>
        <dbReference type="EMBL" id="MFC4386544.1"/>
    </source>
</evidence>
<comment type="caution">
    <text evidence="1">The sequence shown here is derived from an EMBL/GenBank/DDBJ whole genome shotgun (WGS) entry which is preliminary data.</text>
</comment>
<evidence type="ECO:0000313" key="2">
    <source>
        <dbReference type="Proteomes" id="UP001595880"/>
    </source>
</evidence>
<evidence type="ECO:0008006" key="3">
    <source>
        <dbReference type="Google" id="ProtNLM"/>
    </source>
</evidence>